<dbReference type="GO" id="GO:0048544">
    <property type="term" value="P:recognition of pollen"/>
    <property type="evidence" value="ECO:0007669"/>
    <property type="project" value="InterPro"/>
</dbReference>
<feature type="domain" description="Bulb-type lectin" evidence="4">
    <location>
        <begin position="149"/>
        <end position="274"/>
    </location>
</feature>
<proteinExistence type="predicted"/>
<dbReference type="InterPro" id="IPR036426">
    <property type="entry name" value="Bulb-type_lectin_dom_sf"/>
</dbReference>
<accession>A0AAV5KFL9</accession>
<dbReference type="PANTHER" id="PTHR47976:SF30">
    <property type="entry name" value="RECEPTOR-LIKE SERINE_THREONINE-PROTEIN KINASE"/>
    <property type="match status" value="1"/>
</dbReference>
<dbReference type="EMBL" id="BPVZ01000062">
    <property type="protein sequence ID" value="GKV23388.1"/>
    <property type="molecule type" value="Genomic_DNA"/>
</dbReference>
<dbReference type="InterPro" id="IPR051343">
    <property type="entry name" value="G-type_lectin_kinases/EP1-like"/>
</dbReference>
<gene>
    <name evidence="6" type="ORF">SLEP1_g33123</name>
</gene>
<evidence type="ECO:0000259" key="4">
    <source>
        <dbReference type="PROSITE" id="PS50927"/>
    </source>
</evidence>
<evidence type="ECO:0000256" key="3">
    <source>
        <dbReference type="ARBA" id="ARBA00023180"/>
    </source>
</evidence>
<dbReference type="InterPro" id="IPR003609">
    <property type="entry name" value="Pan_app"/>
</dbReference>
<dbReference type="SMART" id="SM00108">
    <property type="entry name" value="B_lectin"/>
    <property type="match status" value="1"/>
</dbReference>
<dbReference type="FunFam" id="2.90.10.30:FF:000003">
    <property type="entry name" value="Os04g0303100 protein"/>
    <property type="match status" value="1"/>
</dbReference>
<dbReference type="Gene3D" id="2.90.10.30">
    <property type="match status" value="1"/>
</dbReference>
<protein>
    <recommendedName>
        <fullName evidence="8">Bulb-type lectin domain-containing protein</fullName>
    </recommendedName>
</protein>
<dbReference type="PROSITE" id="PS50948">
    <property type="entry name" value="PAN"/>
    <property type="match status" value="1"/>
</dbReference>
<keyword evidence="2" id="KW-1015">Disulfide bond</keyword>
<dbReference type="AlphaFoldDB" id="A0AAV5KFL9"/>
<dbReference type="CDD" id="cd00028">
    <property type="entry name" value="B_lectin"/>
    <property type="match status" value="1"/>
</dbReference>
<dbReference type="Pfam" id="PF00954">
    <property type="entry name" value="S_locus_glycop"/>
    <property type="match status" value="1"/>
</dbReference>
<reference evidence="6 7" key="1">
    <citation type="journal article" date="2021" name="Commun. Biol.">
        <title>The genome of Shorea leprosula (Dipterocarpaceae) highlights the ecological relevance of drought in aseasonal tropical rainforests.</title>
        <authorList>
            <person name="Ng K.K.S."/>
            <person name="Kobayashi M.J."/>
            <person name="Fawcett J.A."/>
            <person name="Hatakeyama M."/>
            <person name="Paape T."/>
            <person name="Ng C.H."/>
            <person name="Ang C.C."/>
            <person name="Tnah L.H."/>
            <person name="Lee C.T."/>
            <person name="Nishiyama T."/>
            <person name="Sese J."/>
            <person name="O'Brien M.J."/>
            <person name="Copetti D."/>
            <person name="Mohd Noor M.I."/>
            <person name="Ong R.C."/>
            <person name="Putra M."/>
            <person name="Sireger I.Z."/>
            <person name="Indrioko S."/>
            <person name="Kosugi Y."/>
            <person name="Izuno A."/>
            <person name="Isagi Y."/>
            <person name="Lee S.L."/>
            <person name="Shimizu K.K."/>
        </authorList>
    </citation>
    <scope>NUCLEOTIDE SEQUENCE [LARGE SCALE GENOMIC DNA]</scope>
    <source>
        <strain evidence="6">214</strain>
    </source>
</reference>
<keyword evidence="7" id="KW-1185">Reference proteome</keyword>
<sequence>MNLLSTRKVMVTLQKSTSSGDADQVNLQTGFQGHFCSLTVFLLALCVQNYKFAELNSMDILLKQSAYFWLAKGLAYISIDKDAGDVMKLWPWSLCCNLQGNGSWWAKENCLLFVYLSISVSNISLLLTNVEAFDYPSTVRPPVSWSNHLPTDFNFWELAGERPILVNGSFVCGFHCKFEGTACLFAISIFPSSLDRHSSFSTQMVWSANRNKPIGLGAKLQFSREGDLTLQDDHDTLVWSTNTTGKFVSGMKLTHQGNLVLFDRNNDTIWQSFDHPTDCLVLGQRLVSGQKLKANMSATNWTEGLYSFSVDSFNGCFVASVGSDATLDYYQSSDSQRKKMSQFYAEFSDTNFGTFTFSQAGVSFIQLGFDGHLRSFRWVESEWKEVDDLFKDRLNRCDYPLACGEYGICSTDGRCSCPEPDENHTMHFKMINSDQPDLGCSPYVAVSCKSSSHESLLEIKNVSSSASYLRDNSNIIDIESCKQACLNNCSCKCRVQS</sequence>
<dbReference type="Pfam" id="PF01453">
    <property type="entry name" value="B_lectin"/>
    <property type="match status" value="1"/>
</dbReference>
<dbReference type="PROSITE" id="PS50927">
    <property type="entry name" value="BULB_LECTIN"/>
    <property type="match status" value="1"/>
</dbReference>
<keyword evidence="1" id="KW-0732">Signal</keyword>
<evidence type="ECO:0000256" key="1">
    <source>
        <dbReference type="ARBA" id="ARBA00022729"/>
    </source>
</evidence>
<dbReference type="PANTHER" id="PTHR47976">
    <property type="entry name" value="G-TYPE LECTIN S-RECEPTOR-LIKE SERINE/THREONINE-PROTEIN KINASE SD2-5"/>
    <property type="match status" value="1"/>
</dbReference>
<evidence type="ECO:0008006" key="8">
    <source>
        <dbReference type="Google" id="ProtNLM"/>
    </source>
</evidence>
<evidence type="ECO:0000256" key="2">
    <source>
        <dbReference type="ARBA" id="ARBA00023157"/>
    </source>
</evidence>
<dbReference type="InterPro" id="IPR001480">
    <property type="entry name" value="Bulb-type_lectin_dom"/>
</dbReference>
<dbReference type="Proteomes" id="UP001054252">
    <property type="component" value="Unassembled WGS sequence"/>
</dbReference>
<feature type="domain" description="Apple" evidence="5">
    <location>
        <begin position="448"/>
        <end position="497"/>
    </location>
</feature>
<evidence type="ECO:0000313" key="6">
    <source>
        <dbReference type="EMBL" id="GKV23388.1"/>
    </source>
</evidence>
<organism evidence="6 7">
    <name type="scientific">Rubroshorea leprosula</name>
    <dbReference type="NCBI Taxonomy" id="152421"/>
    <lineage>
        <taxon>Eukaryota</taxon>
        <taxon>Viridiplantae</taxon>
        <taxon>Streptophyta</taxon>
        <taxon>Embryophyta</taxon>
        <taxon>Tracheophyta</taxon>
        <taxon>Spermatophyta</taxon>
        <taxon>Magnoliopsida</taxon>
        <taxon>eudicotyledons</taxon>
        <taxon>Gunneridae</taxon>
        <taxon>Pentapetalae</taxon>
        <taxon>rosids</taxon>
        <taxon>malvids</taxon>
        <taxon>Malvales</taxon>
        <taxon>Dipterocarpaceae</taxon>
        <taxon>Rubroshorea</taxon>
    </lineage>
</organism>
<name>A0AAV5KFL9_9ROSI</name>
<dbReference type="InterPro" id="IPR000858">
    <property type="entry name" value="S_locus_glycoprot_dom"/>
</dbReference>
<evidence type="ECO:0000313" key="7">
    <source>
        <dbReference type="Proteomes" id="UP001054252"/>
    </source>
</evidence>
<dbReference type="SUPFAM" id="SSF51110">
    <property type="entry name" value="alpha-D-mannose-specific plant lectins"/>
    <property type="match status" value="1"/>
</dbReference>
<evidence type="ECO:0000259" key="5">
    <source>
        <dbReference type="PROSITE" id="PS50948"/>
    </source>
</evidence>
<comment type="caution">
    <text evidence="6">The sequence shown here is derived from an EMBL/GenBank/DDBJ whole genome shotgun (WGS) entry which is preliminary data.</text>
</comment>
<keyword evidence="3" id="KW-0325">Glycoprotein</keyword>